<dbReference type="Gene3D" id="3.40.50.360">
    <property type="match status" value="1"/>
</dbReference>
<name>A0A2Y9BMX7_9FIRM</name>
<dbReference type="EMBL" id="QGDL01000019">
    <property type="protein sequence ID" value="PWJ21547.1"/>
    <property type="molecule type" value="Genomic_DNA"/>
</dbReference>
<feature type="domain" description="Flavodoxin-like" evidence="3">
    <location>
        <begin position="70"/>
        <end position="219"/>
    </location>
</feature>
<dbReference type="Proteomes" id="UP000245845">
    <property type="component" value="Unassembled WGS sequence"/>
</dbReference>
<reference evidence="4 5" key="1">
    <citation type="submission" date="2018-05" db="EMBL/GenBank/DDBJ databases">
        <title>The Hungate 1000. A catalogue of reference genomes from the rumen microbiome.</title>
        <authorList>
            <person name="Kelly W."/>
        </authorList>
    </citation>
    <scope>NUCLEOTIDE SEQUENCE [LARGE SCALE GENOMIC DNA]</scope>
    <source>
        <strain evidence="4 5">NLAE-zl-C242</strain>
    </source>
</reference>
<evidence type="ECO:0000256" key="1">
    <source>
        <dbReference type="SAM" id="MobiDB-lite"/>
    </source>
</evidence>
<protein>
    <submittedName>
        <fullName evidence="4">Flavodoxin</fullName>
    </submittedName>
</protein>
<dbReference type="Pfam" id="PF12682">
    <property type="entry name" value="Flavodoxin_4"/>
    <property type="match status" value="1"/>
</dbReference>
<organism evidence="4 5">
    <name type="scientific">Faecalicatena orotica</name>
    <dbReference type="NCBI Taxonomy" id="1544"/>
    <lineage>
        <taxon>Bacteria</taxon>
        <taxon>Bacillati</taxon>
        <taxon>Bacillota</taxon>
        <taxon>Clostridia</taxon>
        <taxon>Lachnospirales</taxon>
        <taxon>Lachnospiraceae</taxon>
        <taxon>Faecalicatena</taxon>
    </lineage>
</organism>
<dbReference type="GO" id="GO:0010181">
    <property type="term" value="F:FMN binding"/>
    <property type="evidence" value="ECO:0007669"/>
    <property type="project" value="InterPro"/>
</dbReference>
<dbReference type="OrthoDB" id="9806505at2"/>
<evidence type="ECO:0000256" key="2">
    <source>
        <dbReference type="SAM" id="SignalP"/>
    </source>
</evidence>
<dbReference type="PROSITE" id="PS51257">
    <property type="entry name" value="PROKAR_LIPOPROTEIN"/>
    <property type="match status" value="1"/>
</dbReference>
<comment type="caution">
    <text evidence="4">The sequence shown here is derived from an EMBL/GenBank/DDBJ whole genome shotgun (WGS) entry which is preliminary data.</text>
</comment>
<dbReference type="InterPro" id="IPR029039">
    <property type="entry name" value="Flavoprotein-like_sf"/>
</dbReference>
<feature type="signal peptide" evidence="2">
    <location>
        <begin position="1"/>
        <end position="19"/>
    </location>
</feature>
<dbReference type="GO" id="GO:0016651">
    <property type="term" value="F:oxidoreductase activity, acting on NAD(P)H"/>
    <property type="evidence" value="ECO:0007669"/>
    <property type="project" value="UniProtKB-ARBA"/>
</dbReference>
<dbReference type="PANTHER" id="PTHR39201:SF1">
    <property type="entry name" value="FLAVODOXIN-LIKE DOMAIN-CONTAINING PROTEIN"/>
    <property type="match status" value="1"/>
</dbReference>
<sequence>MVKKLVSILITGILMMSLAACGNSDNTEQKEGRAKETVATEQERDTQDQQEAVQEEASQQPSEVEETSGTLVVYFSWSGNTKAVAESIQTQTGADIFEIVPADPYTDDYNDLLDIAQDEQRNDARPEISGTIDNMDTYSTIYLGFPNWWGDMPMILYSFLDEYDLSGKTILPFCTSGGSGFSGSIATIQEMEPDAKVIENGLSVSDSGAANPDDAVTEWLGSLEE</sequence>
<evidence type="ECO:0000313" key="4">
    <source>
        <dbReference type="EMBL" id="PWJ21547.1"/>
    </source>
</evidence>
<dbReference type="SUPFAM" id="SSF52218">
    <property type="entry name" value="Flavoproteins"/>
    <property type="match status" value="1"/>
</dbReference>
<feature type="region of interest" description="Disordered" evidence="1">
    <location>
        <begin position="23"/>
        <end position="65"/>
    </location>
</feature>
<dbReference type="PANTHER" id="PTHR39201">
    <property type="entry name" value="EXPORTED PROTEIN-RELATED"/>
    <property type="match status" value="1"/>
</dbReference>
<accession>A0A2Y9BMX7</accession>
<evidence type="ECO:0000259" key="3">
    <source>
        <dbReference type="Pfam" id="PF12682"/>
    </source>
</evidence>
<dbReference type="InterPro" id="IPR008254">
    <property type="entry name" value="Flavodoxin/NO_synth"/>
</dbReference>
<evidence type="ECO:0000313" key="5">
    <source>
        <dbReference type="Proteomes" id="UP000245845"/>
    </source>
</evidence>
<feature type="chain" id="PRO_5043162219" evidence="2">
    <location>
        <begin position="20"/>
        <end position="225"/>
    </location>
</feature>
<dbReference type="AlphaFoldDB" id="A0A2Y9BMX7"/>
<feature type="compositionally biased region" description="Low complexity" evidence="1">
    <location>
        <begin position="49"/>
        <end position="62"/>
    </location>
</feature>
<dbReference type="RefSeq" id="WP_109733588.1">
    <property type="nucleotide sequence ID" value="NZ_BAAACK010000002.1"/>
</dbReference>
<keyword evidence="2" id="KW-0732">Signal</keyword>
<feature type="compositionally biased region" description="Basic and acidic residues" evidence="1">
    <location>
        <begin position="27"/>
        <end position="47"/>
    </location>
</feature>
<gene>
    <name evidence="4" type="ORF">A8806_11937</name>
</gene>
<keyword evidence="5" id="KW-1185">Reference proteome</keyword>
<proteinExistence type="predicted"/>